<reference evidence="6" key="2">
    <citation type="submission" date="2025-05" db="UniProtKB">
        <authorList>
            <consortium name="RefSeq"/>
        </authorList>
    </citation>
    <scope>IDENTIFICATION</scope>
</reference>
<dbReference type="GO" id="GO:0043195">
    <property type="term" value="C:terminal bouton"/>
    <property type="evidence" value="ECO:0007669"/>
    <property type="project" value="TreeGrafter"/>
</dbReference>
<name>D1LXD7_SACKO</name>
<evidence type="ECO:0000259" key="3">
    <source>
        <dbReference type="PROSITE" id="PS50222"/>
    </source>
</evidence>
<dbReference type="GO" id="GO:0030425">
    <property type="term" value="C:dendrite"/>
    <property type="evidence" value="ECO:0007669"/>
    <property type="project" value="TreeGrafter"/>
</dbReference>
<feature type="domain" description="EF-hand" evidence="3">
    <location>
        <begin position="164"/>
        <end position="199"/>
    </location>
</feature>
<dbReference type="InterPro" id="IPR051001">
    <property type="entry name" value="Calbindin_Ca-bind"/>
</dbReference>
<evidence type="ECO:0000313" key="6">
    <source>
        <dbReference type="RefSeq" id="NP_001161653.1"/>
    </source>
</evidence>
<dbReference type="RefSeq" id="NP_001161653.1">
    <property type="nucleotide sequence ID" value="NM_001168181.1"/>
</dbReference>
<dbReference type="SUPFAM" id="SSF47473">
    <property type="entry name" value="EF-hand"/>
    <property type="match status" value="2"/>
</dbReference>
<dbReference type="AlphaFoldDB" id="D1LXD7"/>
<dbReference type="SMART" id="SM00054">
    <property type="entry name" value="EFh"/>
    <property type="match status" value="5"/>
</dbReference>
<feature type="domain" description="EF-hand" evidence="3">
    <location>
        <begin position="260"/>
        <end position="295"/>
    </location>
</feature>
<keyword evidence="2" id="KW-0106">Calcium</keyword>
<dbReference type="PANTHER" id="PTHR19972">
    <property type="entry name" value="CALBINDIN"/>
    <property type="match status" value="1"/>
</dbReference>
<dbReference type="InterPro" id="IPR002048">
    <property type="entry name" value="EF_hand_dom"/>
</dbReference>
<dbReference type="PROSITE" id="PS00018">
    <property type="entry name" value="EF_HAND_1"/>
    <property type="match status" value="4"/>
</dbReference>
<dbReference type="Pfam" id="PF13202">
    <property type="entry name" value="EF-hand_5"/>
    <property type="match status" value="1"/>
</dbReference>
<evidence type="ECO:0000256" key="2">
    <source>
        <dbReference type="ARBA" id="ARBA00022837"/>
    </source>
</evidence>
<dbReference type="InterPro" id="IPR018247">
    <property type="entry name" value="EF_Hand_1_Ca_BS"/>
</dbReference>
<feature type="domain" description="EF-hand" evidence="3">
    <location>
        <begin position="216"/>
        <end position="251"/>
    </location>
</feature>
<evidence type="ECO:0000313" key="4">
    <source>
        <dbReference type="EMBL" id="ACY92643.1"/>
    </source>
</evidence>
<dbReference type="OrthoDB" id="428774at2759"/>
<organism evidence="4">
    <name type="scientific">Saccoglossus kowalevskii</name>
    <name type="common">Acorn worm</name>
    <dbReference type="NCBI Taxonomy" id="10224"/>
    <lineage>
        <taxon>Eukaryota</taxon>
        <taxon>Metazoa</taxon>
        <taxon>Hemichordata</taxon>
        <taxon>Enteropneusta</taxon>
        <taxon>Harrimaniidae</taxon>
        <taxon>Saccoglossus</taxon>
    </lineage>
</organism>
<feature type="domain" description="EF-hand" evidence="3">
    <location>
        <begin position="119"/>
        <end position="154"/>
    </location>
</feature>
<dbReference type="Pfam" id="PF13499">
    <property type="entry name" value="EF-hand_7"/>
    <property type="match status" value="1"/>
</dbReference>
<dbReference type="CDD" id="cd16178">
    <property type="entry name" value="EFh_HEF_SCGN"/>
    <property type="match status" value="1"/>
</dbReference>
<sequence>MAHMKKITKKHEKYENFLSKYPKTGVLTADKFAEIWEHYDSNESGYIDADGLDKFFTDLLQSMTGDKNISADTVQDMKDCFMSAYDDAGDGRIAITELSNILPTDETFILLFRREEQLTSSVDLIELWRRYDKDRSGYINADELKSFIRDLLERRGSSGVDDDKLEQYTAGLLTIFDKNGDGRLGLKEMARILSITPKDNFLTQFELKCKKMNYKEKQQHFNKVFAYYDKSKTGAIEGDELDAFVADLMEPDMADISTTQVDLYKKGILANCDKNKDGKIQRDELRLCLGLYLDMDM</sequence>
<dbReference type="PROSITE" id="PS50222">
    <property type="entry name" value="EF_HAND_2"/>
    <property type="match status" value="5"/>
</dbReference>
<dbReference type="InterPro" id="IPR035798">
    <property type="entry name" value="EFh_SCGN"/>
</dbReference>
<proteinExistence type="evidence at transcript level"/>
<dbReference type="Proteomes" id="UP000694865">
    <property type="component" value="Unplaced"/>
</dbReference>
<dbReference type="GO" id="GO:0099509">
    <property type="term" value="P:regulation of presynaptic cytosolic calcium ion concentration"/>
    <property type="evidence" value="ECO:0007669"/>
    <property type="project" value="TreeGrafter"/>
</dbReference>
<dbReference type="GO" id="GO:1900271">
    <property type="term" value="P:regulation of long-term synaptic potentiation"/>
    <property type="evidence" value="ECO:0007669"/>
    <property type="project" value="TreeGrafter"/>
</dbReference>
<dbReference type="GO" id="GO:0005829">
    <property type="term" value="C:cytosol"/>
    <property type="evidence" value="ECO:0007669"/>
    <property type="project" value="TreeGrafter"/>
</dbReference>
<dbReference type="InterPro" id="IPR011992">
    <property type="entry name" value="EF-hand-dom_pair"/>
</dbReference>
<dbReference type="GO" id="GO:0005634">
    <property type="term" value="C:nucleus"/>
    <property type="evidence" value="ECO:0007669"/>
    <property type="project" value="TreeGrafter"/>
</dbReference>
<dbReference type="GeneID" id="100313727"/>
<evidence type="ECO:0000313" key="5">
    <source>
        <dbReference type="Proteomes" id="UP000694865"/>
    </source>
</evidence>
<feature type="domain" description="EF-hand" evidence="3">
    <location>
        <begin position="27"/>
        <end position="62"/>
    </location>
</feature>
<gene>
    <name evidence="6" type="primary">LOC100313727</name>
</gene>
<protein>
    <recommendedName>
        <fullName evidence="1">Secretagogin</fullName>
    </recommendedName>
</protein>
<keyword evidence="5" id="KW-1185">Reference proteome</keyword>
<dbReference type="KEGG" id="sko:100313727"/>
<dbReference type="PANTHER" id="PTHR19972:SF10">
    <property type="entry name" value="CALBINDIN-32"/>
    <property type="match status" value="1"/>
</dbReference>
<reference evidence="4" key="1">
    <citation type="submission" date="2009-10" db="EMBL/GenBank/DDBJ databases">
        <authorList>
            <person name="Freeman R.M.Jr."/>
            <person name="Wu M.M."/>
            <person name="Gerhart J.J."/>
        </authorList>
    </citation>
    <scope>NUCLEOTIDE SEQUENCE</scope>
</reference>
<dbReference type="EMBL" id="GU076114">
    <property type="protein sequence ID" value="ACY92643.1"/>
    <property type="molecule type" value="mRNA"/>
</dbReference>
<accession>D1LXD7</accession>
<evidence type="ECO:0000256" key="1">
    <source>
        <dbReference type="ARBA" id="ARBA00019102"/>
    </source>
</evidence>
<dbReference type="GO" id="GO:0005509">
    <property type="term" value="F:calcium ion binding"/>
    <property type="evidence" value="ECO:0007669"/>
    <property type="project" value="InterPro"/>
</dbReference>
<dbReference type="Gene3D" id="1.10.238.10">
    <property type="entry name" value="EF-hand"/>
    <property type="match status" value="3"/>
</dbReference>